<dbReference type="RefSeq" id="WP_198056823.1">
    <property type="nucleotide sequence ID" value="NZ_JAEDAF010000001.1"/>
</dbReference>
<evidence type="ECO:0000256" key="1">
    <source>
        <dbReference type="SAM" id="MobiDB-lite"/>
    </source>
</evidence>
<feature type="compositionally biased region" description="Polar residues" evidence="1">
    <location>
        <begin position="272"/>
        <end position="284"/>
    </location>
</feature>
<feature type="compositionally biased region" description="Basic and acidic residues" evidence="1">
    <location>
        <begin position="257"/>
        <end position="267"/>
    </location>
</feature>
<feature type="compositionally biased region" description="Pro residues" evidence="1">
    <location>
        <begin position="223"/>
        <end position="236"/>
    </location>
</feature>
<feature type="region of interest" description="Disordered" evidence="1">
    <location>
        <begin position="212"/>
        <end position="284"/>
    </location>
</feature>
<dbReference type="AlphaFoldDB" id="A0ABD4KWR9"/>
<feature type="region of interest" description="Disordered" evidence="1">
    <location>
        <begin position="48"/>
        <end position="76"/>
    </location>
</feature>
<gene>
    <name evidence="2" type="ORF">I7V36_01730</name>
</gene>
<dbReference type="Proteomes" id="UP000651738">
    <property type="component" value="Unassembled WGS sequence"/>
</dbReference>
<proteinExistence type="predicted"/>
<evidence type="ECO:0000313" key="3">
    <source>
        <dbReference type="Proteomes" id="UP000651738"/>
    </source>
</evidence>
<accession>A0ABD4KWR9</accession>
<sequence length="348" mass="37917">MAGLLASALAGAMMGGGRAMQQNAQSRIQERRDKALKQLDHDLAMVRQNDQQQFTTSEREAGEKFTSSENQLGRRHNTALAEMRERGANRRSAAQIAAQNRRTQMGLLQQGLDAEGNTTWVNPVTGEQFNSPPGFRPASSGELSDVDNARLETINTEIEAAREQLTDETGVRREPTREEVAYIQGLARQRDAIINRTGGAGLSSEPTILEQLLEGGYGGDPGDGPPSPGGDAPPPGGGQGGGGTPPPRPDAPSSYDDLERQVAERRRAQGLIRSTQEEAQQVESEITRIRGLAAQTNFGPRTTPQQRERLANEVRQRTDALMRQHELTDAQRSRLENAVETILQRVGQ</sequence>
<organism evidence="2 3">
    <name type="scientific">Bisbaumannia pacifica</name>
    <dbReference type="NCBI Taxonomy" id="77098"/>
    <lineage>
        <taxon>Bacteria</taxon>
        <taxon>Pseudomonadati</taxon>
        <taxon>Pseudomonadota</taxon>
        <taxon>Gammaproteobacteria</taxon>
        <taxon>Oceanospirillales</taxon>
        <taxon>Halomonadaceae</taxon>
        <taxon>Bisbaumannia</taxon>
    </lineage>
</organism>
<comment type="caution">
    <text evidence="2">The sequence shown here is derived from an EMBL/GenBank/DDBJ whole genome shotgun (WGS) entry which is preliminary data.</text>
</comment>
<protein>
    <submittedName>
        <fullName evidence="2">Uncharacterized protein</fullName>
    </submittedName>
</protein>
<evidence type="ECO:0000313" key="2">
    <source>
        <dbReference type="EMBL" id="MBH8578801.1"/>
    </source>
</evidence>
<dbReference type="EMBL" id="JAEDAF010000001">
    <property type="protein sequence ID" value="MBH8578801.1"/>
    <property type="molecule type" value="Genomic_DNA"/>
</dbReference>
<name>A0ABD4KWR9_9GAMM</name>
<reference evidence="2 3" key="1">
    <citation type="submission" date="2020-12" db="EMBL/GenBank/DDBJ databases">
        <title>Draft genome sequence of Halomonas pacifica strain CARE-V15.</title>
        <authorList>
            <person name="Vignesh N."/>
            <person name="Thabitha A."/>
            <person name="Saravanan R."/>
            <person name="Manigandan V."/>
        </authorList>
    </citation>
    <scope>NUCLEOTIDE SEQUENCE [LARGE SCALE GENOMIC DNA]</scope>
    <source>
        <strain evidence="2 3">CARE-V15</strain>
    </source>
</reference>